<comment type="caution">
    <text evidence="2">The sequence shown here is derived from an EMBL/GenBank/DDBJ whole genome shotgun (WGS) entry which is preliminary data.</text>
</comment>
<feature type="compositionally biased region" description="Basic and acidic residues" evidence="1">
    <location>
        <begin position="52"/>
        <end position="80"/>
    </location>
</feature>
<proteinExistence type="predicted"/>
<reference evidence="3" key="1">
    <citation type="submission" date="2024-04" db="EMBL/GenBank/DDBJ databases">
        <title>Salinicola lusitanus LLJ914,a marine bacterium isolated from the Okinawa Trough.</title>
        <authorList>
            <person name="Li J."/>
        </authorList>
    </citation>
    <scope>NUCLEOTIDE SEQUENCE [LARGE SCALE GENOMIC DNA]</scope>
</reference>
<keyword evidence="3" id="KW-1185">Reference proteome</keyword>
<dbReference type="EMBL" id="JBBPFD010000015">
    <property type="protein sequence ID" value="KAK7896701.1"/>
    <property type="molecule type" value="Genomic_DNA"/>
</dbReference>
<evidence type="ECO:0000313" key="3">
    <source>
        <dbReference type="Proteomes" id="UP001460270"/>
    </source>
</evidence>
<sequence length="94" mass="10033">MIKVILTITLHPSSSSSSSSSSPVCVGESQCCAGQEGERSRAGRATEGSAPHGDETRQRAGEKRMSEESERSGDVEEVRDVGWSQVMACDTFPQ</sequence>
<dbReference type="Proteomes" id="UP001460270">
    <property type="component" value="Unassembled WGS sequence"/>
</dbReference>
<gene>
    <name evidence="2" type="ORF">WMY93_022026</name>
</gene>
<organism evidence="2 3">
    <name type="scientific">Mugilogobius chulae</name>
    <name type="common">yellowstripe goby</name>
    <dbReference type="NCBI Taxonomy" id="88201"/>
    <lineage>
        <taxon>Eukaryota</taxon>
        <taxon>Metazoa</taxon>
        <taxon>Chordata</taxon>
        <taxon>Craniata</taxon>
        <taxon>Vertebrata</taxon>
        <taxon>Euteleostomi</taxon>
        <taxon>Actinopterygii</taxon>
        <taxon>Neopterygii</taxon>
        <taxon>Teleostei</taxon>
        <taxon>Neoteleostei</taxon>
        <taxon>Acanthomorphata</taxon>
        <taxon>Gobiaria</taxon>
        <taxon>Gobiiformes</taxon>
        <taxon>Gobioidei</taxon>
        <taxon>Gobiidae</taxon>
        <taxon>Gobionellinae</taxon>
        <taxon>Mugilogobius</taxon>
    </lineage>
</organism>
<evidence type="ECO:0000313" key="2">
    <source>
        <dbReference type="EMBL" id="KAK7896701.1"/>
    </source>
</evidence>
<feature type="region of interest" description="Disordered" evidence="1">
    <location>
        <begin position="11"/>
        <end position="82"/>
    </location>
</feature>
<feature type="compositionally biased region" description="Low complexity" evidence="1">
    <location>
        <begin position="13"/>
        <end position="22"/>
    </location>
</feature>
<accession>A0AAW0NI13</accession>
<protein>
    <submittedName>
        <fullName evidence="2">Uncharacterized protein</fullName>
    </submittedName>
</protein>
<name>A0AAW0NI13_9GOBI</name>
<dbReference type="AlphaFoldDB" id="A0AAW0NI13"/>
<evidence type="ECO:0000256" key="1">
    <source>
        <dbReference type="SAM" id="MobiDB-lite"/>
    </source>
</evidence>